<dbReference type="InterPro" id="IPR012349">
    <property type="entry name" value="Split_barrel_FMN-bd"/>
</dbReference>
<dbReference type="SUPFAM" id="SSF50475">
    <property type="entry name" value="FMN-binding split barrel"/>
    <property type="match status" value="1"/>
</dbReference>
<dbReference type="GeneID" id="57959957"/>
<dbReference type="AlphaFoldDB" id="A0A0E2HD65"/>
<dbReference type="Gene3D" id="2.30.110.10">
    <property type="entry name" value="Electron Transport, Fmn-binding Protein, Chain A"/>
    <property type="match status" value="1"/>
</dbReference>
<evidence type="ECO:0000313" key="2">
    <source>
        <dbReference type="EMBL" id="ENZ17608.1"/>
    </source>
</evidence>
<dbReference type="EMBL" id="AGYR01000013">
    <property type="protein sequence ID" value="ENZ17608.1"/>
    <property type="molecule type" value="Genomic_DNA"/>
</dbReference>
<organism evidence="2 3">
    <name type="scientific">[Clostridium] clostridioforme 90A8</name>
    <dbReference type="NCBI Taxonomy" id="999408"/>
    <lineage>
        <taxon>Bacteria</taxon>
        <taxon>Bacillati</taxon>
        <taxon>Bacillota</taxon>
        <taxon>Clostridia</taxon>
        <taxon>Lachnospirales</taxon>
        <taxon>Lachnospiraceae</taxon>
        <taxon>Enterocloster</taxon>
    </lineage>
</organism>
<name>A0A0E2HD65_9FIRM</name>
<dbReference type="RefSeq" id="WP_002583504.1">
    <property type="nucleotide sequence ID" value="NZ_KB851018.1"/>
</dbReference>
<comment type="caution">
    <text evidence="2">The sequence shown here is derived from an EMBL/GenBank/DDBJ whole genome shotgun (WGS) entry which is preliminary data.</text>
</comment>
<evidence type="ECO:0000259" key="1">
    <source>
        <dbReference type="Pfam" id="PF01243"/>
    </source>
</evidence>
<dbReference type="HOGENOM" id="CLU_136828_0_0_9"/>
<sequence>MKKISREAEQIMIERFGKDTIIALATTENETPYVRYVNAYYENGAFYIITYALSNKMKHIKDNPVVAIAGEWFTAHGKGVSLGYFGKKENCIIAEKLKNVFAEWIDNGHNNFDDENTVILCVELTDGLLLSHGARYEF</sequence>
<dbReference type="PATRIC" id="fig|999408.3.peg.1675"/>
<dbReference type="Proteomes" id="UP000013085">
    <property type="component" value="Unassembled WGS sequence"/>
</dbReference>
<dbReference type="Pfam" id="PF01243">
    <property type="entry name" value="PNPOx_N"/>
    <property type="match status" value="1"/>
</dbReference>
<dbReference type="InterPro" id="IPR011576">
    <property type="entry name" value="Pyridox_Oxase_N"/>
</dbReference>
<reference evidence="2 3" key="1">
    <citation type="submission" date="2013-01" db="EMBL/GenBank/DDBJ databases">
        <title>The Genome Sequence of Clostridium clostridioforme 90A8.</title>
        <authorList>
            <consortium name="The Broad Institute Genome Sequencing Platform"/>
            <person name="Earl A."/>
            <person name="Ward D."/>
            <person name="Feldgarden M."/>
            <person name="Gevers D."/>
            <person name="Courvalin P."/>
            <person name="Lambert T."/>
            <person name="Walker B."/>
            <person name="Young S.K."/>
            <person name="Zeng Q."/>
            <person name="Gargeya S."/>
            <person name="Fitzgerald M."/>
            <person name="Haas B."/>
            <person name="Abouelleil A."/>
            <person name="Alvarado L."/>
            <person name="Arachchi H.M."/>
            <person name="Berlin A.M."/>
            <person name="Chapman S.B."/>
            <person name="Dewar J."/>
            <person name="Goldberg J."/>
            <person name="Griggs A."/>
            <person name="Gujja S."/>
            <person name="Hansen M."/>
            <person name="Howarth C."/>
            <person name="Imamovic A."/>
            <person name="Larimer J."/>
            <person name="McCowan C."/>
            <person name="Murphy C."/>
            <person name="Neiman D."/>
            <person name="Pearson M."/>
            <person name="Priest M."/>
            <person name="Roberts A."/>
            <person name="Saif S."/>
            <person name="Shea T."/>
            <person name="Sisk P."/>
            <person name="Sykes S."/>
            <person name="Wortman J."/>
            <person name="Nusbaum C."/>
            <person name="Birren B."/>
        </authorList>
    </citation>
    <scope>NUCLEOTIDE SEQUENCE [LARGE SCALE GENOMIC DNA]</scope>
    <source>
        <strain evidence="2 3">90A8</strain>
    </source>
</reference>
<protein>
    <recommendedName>
        <fullName evidence="1">Pyridoxamine 5'-phosphate oxidase N-terminal domain-containing protein</fullName>
    </recommendedName>
</protein>
<proteinExistence type="predicted"/>
<feature type="domain" description="Pyridoxamine 5'-phosphate oxidase N-terminal" evidence="1">
    <location>
        <begin position="18"/>
        <end position="82"/>
    </location>
</feature>
<accession>A0A0E2HD65</accession>
<gene>
    <name evidence="2" type="ORF">HMPREF1090_01558</name>
</gene>
<evidence type="ECO:0000313" key="3">
    <source>
        <dbReference type="Proteomes" id="UP000013085"/>
    </source>
</evidence>